<dbReference type="EMBL" id="JBGEWD010000004">
    <property type="protein sequence ID" value="MEY7999729.1"/>
    <property type="molecule type" value="Genomic_DNA"/>
</dbReference>
<evidence type="ECO:0000313" key="2">
    <source>
        <dbReference type="EMBL" id="MEY7999729.1"/>
    </source>
</evidence>
<gene>
    <name evidence="2" type="ORF">AB8U03_05820</name>
</gene>
<reference evidence="2 3" key="1">
    <citation type="submission" date="2024-08" db="EMBL/GenBank/DDBJ databases">
        <title>Clostridium lapicellarii sp. nov., and Clostridium renhuaiense sp. nov., two species isolated from the mud in a fermentation cellar used for producing sauce-flavour Chinese liquors.</title>
        <authorList>
            <person name="Yang F."/>
            <person name="Wang H."/>
            <person name="Chen L.Q."/>
            <person name="Zhou N."/>
            <person name="Lu J.J."/>
            <person name="Pu X.X."/>
            <person name="Wan B."/>
            <person name="Wang L."/>
            <person name="Liu S.J."/>
        </authorList>
    </citation>
    <scope>NUCLEOTIDE SEQUENCE [LARGE SCALE GENOMIC DNA]</scope>
    <source>
        <strain evidence="2 3">MT-5</strain>
    </source>
</reference>
<keyword evidence="1" id="KW-1133">Transmembrane helix</keyword>
<sequence>MRGTAGLLGWIAVWGYIIALINYFMKYINKKYINKLSNDKKQYKDLYRFIMKYVVKYHKIAGIVASIAVIGHLYIMYNFIGLSIPGLIAAITILIVLILGIYGVFINRNMRGSWVKVHRTLAFILIVLIGFHVMFSRFLLIHR</sequence>
<proteinExistence type="predicted"/>
<feature type="transmembrane region" description="Helical" evidence="1">
    <location>
        <begin position="86"/>
        <end position="105"/>
    </location>
</feature>
<keyword evidence="1" id="KW-0472">Membrane</keyword>
<feature type="transmembrane region" description="Helical" evidence="1">
    <location>
        <begin position="60"/>
        <end position="80"/>
    </location>
</feature>
<keyword evidence="3" id="KW-1185">Reference proteome</keyword>
<keyword evidence="1" id="KW-0812">Transmembrane</keyword>
<organism evidence="2 3">
    <name type="scientific">Clostridium moutaii</name>
    <dbReference type="NCBI Taxonomy" id="3240932"/>
    <lineage>
        <taxon>Bacteria</taxon>
        <taxon>Bacillati</taxon>
        <taxon>Bacillota</taxon>
        <taxon>Clostridia</taxon>
        <taxon>Eubacteriales</taxon>
        <taxon>Clostridiaceae</taxon>
        <taxon>Clostridium</taxon>
    </lineage>
</organism>
<evidence type="ECO:0000313" key="3">
    <source>
        <dbReference type="Proteomes" id="UP001564657"/>
    </source>
</evidence>
<comment type="caution">
    <text evidence="2">The sequence shown here is derived from an EMBL/GenBank/DDBJ whole genome shotgun (WGS) entry which is preliminary data.</text>
</comment>
<evidence type="ECO:0000256" key="1">
    <source>
        <dbReference type="SAM" id="Phobius"/>
    </source>
</evidence>
<dbReference type="RefSeq" id="WP_369703616.1">
    <property type="nucleotide sequence ID" value="NZ_JBGEWD010000004.1"/>
</dbReference>
<dbReference type="Proteomes" id="UP001564657">
    <property type="component" value="Unassembled WGS sequence"/>
</dbReference>
<feature type="transmembrane region" description="Helical" evidence="1">
    <location>
        <begin position="117"/>
        <end position="140"/>
    </location>
</feature>
<feature type="transmembrane region" description="Helical" evidence="1">
    <location>
        <begin position="6"/>
        <end position="25"/>
    </location>
</feature>
<name>A0ABV4BLS3_9CLOT</name>
<accession>A0ABV4BLS3</accession>
<protein>
    <submittedName>
        <fullName evidence="2">Uncharacterized protein</fullName>
    </submittedName>
</protein>